<dbReference type="Gene3D" id="3.10.180.10">
    <property type="entry name" value="2,3-Dihydroxybiphenyl 1,2-Dioxygenase, domain 1"/>
    <property type="match status" value="2"/>
</dbReference>
<dbReference type="PANTHER" id="PTHR36444:SF2">
    <property type="entry name" value="TRANSCRIPTIONAL REGULATOR PROTEIN YOBU-RELATED"/>
    <property type="match status" value="1"/>
</dbReference>
<dbReference type="SMART" id="SM00871">
    <property type="entry name" value="AraC_E_bind"/>
    <property type="match status" value="1"/>
</dbReference>
<dbReference type="PROSITE" id="PS51819">
    <property type="entry name" value="VOC"/>
    <property type="match status" value="2"/>
</dbReference>
<accession>A0A7Z2VQE0</accession>
<dbReference type="InterPro" id="IPR011256">
    <property type="entry name" value="Reg_factor_effector_dom_sf"/>
</dbReference>
<dbReference type="InterPro" id="IPR037523">
    <property type="entry name" value="VOC_core"/>
</dbReference>
<dbReference type="SUPFAM" id="SSF54593">
    <property type="entry name" value="Glyoxalase/Bleomycin resistance protein/Dihydroxybiphenyl dioxygenase"/>
    <property type="match status" value="2"/>
</dbReference>
<protein>
    <recommendedName>
        <fullName evidence="1">VOC domain-containing protein</fullName>
    </recommendedName>
</protein>
<dbReference type="PANTHER" id="PTHR36444">
    <property type="entry name" value="TRANSCRIPTIONAL REGULATOR PROTEIN YOBU-RELATED"/>
    <property type="match status" value="1"/>
</dbReference>
<dbReference type="EMBL" id="CP051680">
    <property type="protein sequence ID" value="QJD87224.1"/>
    <property type="molecule type" value="Genomic_DNA"/>
</dbReference>
<dbReference type="Pfam" id="PF06445">
    <property type="entry name" value="GyrI-like"/>
    <property type="match status" value="1"/>
</dbReference>
<proteinExistence type="predicted"/>
<evidence type="ECO:0000313" key="3">
    <source>
        <dbReference type="Proteomes" id="UP000502248"/>
    </source>
</evidence>
<dbReference type="SUPFAM" id="SSF55136">
    <property type="entry name" value="Probable bacterial effector-binding domain"/>
    <property type="match status" value="1"/>
</dbReference>
<gene>
    <name evidence="2" type="ORF">HH215_31300</name>
</gene>
<dbReference type="AlphaFoldDB" id="A0A7Z2VQE0"/>
<name>A0A7Z2VQE0_9BACL</name>
<dbReference type="Proteomes" id="UP000502248">
    <property type="component" value="Chromosome"/>
</dbReference>
<organism evidence="2 3">
    <name type="scientific">Cohnella herbarum</name>
    <dbReference type="NCBI Taxonomy" id="2728023"/>
    <lineage>
        <taxon>Bacteria</taxon>
        <taxon>Bacillati</taxon>
        <taxon>Bacillota</taxon>
        <taxon>Bacilli</taxon>
        <taxon>Bacillales</taxon>
        <taxon>Paenibacillaceae</taxon>
        <taxon>Cohnella</taxon>
    </lineage>
</organism>
<dbReference type="RefSeq" id="WP_169283470.1">
    <property type="nucleotide sequence ID" value="NZ_CP051680.1"/>
</dbReference>
<dbReference type="Gene3D" id="3.20.80.10">
    <property type="entry name" value="Regulatory factor, effector binding domain"/>
    <property type="match status" value="1"/>
</dbReference>
<feature type="domain" description="VOC" evidence="1">
    <location>
        <begin position="305"/>
        <end position="417"/>
    </location>
</feature>
<feature type="domain" description="VOC" evidence="1">
    <location>
        <begin position="171"/>
        <end position="286"/>
    </location>
</feature>
<evidence type="ECO:0000313" key="2">
    <source>
        <dbReference type="EMBL" id="QJD87224.1"/>
    </source>
</evidence>
<dbReference type="InterPro" id="IPR029068">
    <property type="entry name" value="Glyas_Bleomycin-R_OHBP_Dase"/>
</dbReference>
<dbReference type="Pfam" id="PF00903">
    <property type="entry name" value="Glyoxalase"/>
    <property type="match status" value="2"/>
</dbReference>
<dbReference type="InterPro" id="IPR004360">
    <property type="entry name" value="Glyas_Fos-R_dOase_dom"/>
</dbReference>
<dbReference type="InterPro" id="IPR029442">
    <property type="entry name" value="GyrI-like"/>
</dbReference>
<reference evidence="2 3" key="1">
    <citation type="submission" date="2020-04" db="EMBL/GenBank/DDBJ databases">
        <title>Genome sequencing of novel species.</title>
        <authorList>
            <person name="Heo J."/>
            <person name="Kim S.-J."/>
            <person name="Kim J.-S."/>
            <person name="Hong S.-B."/>
            <person name="Kwon S.-W."/>
        </authorList>
    </citation>
    <scope>NUCLEOTIDE SEQUENCE [LARGE SCALE GENOMIC DNA]</scope>
    <source>
        <strain evidence="2 3">MFER-1</strain>
    </source>
</reference>
<dbReference type="InterPro" id="IPR053182">
    <property type="entry name" value="YobU-like_regulator"/>
</dbReference>
<dbReference type="InterPro" id="IPR010499">
    <property type="entry name" value="AraC_E-bd"/>
</dbReference>
<sequence length="418" mass="47317">MKLEARIAWKEPFNVVGEKIRYTPKHHTPNSKNEISKLWQRFNTRGEEILHFDGKSYGMCIFGPEDMPGQAFDYIAGAGVAAIGNIPEGMVAESFAGGLYCVIQRRGPIDEIGEAFQYYESAWLPNSDYEPAGGVHFELYDDRYKGNDNPDSVMELWFSIRRKHELPIENRAASLFVHVTDLRRATEWYSKLLGLPIMEERMNGGPVYWFDLPGTGLVLDSDANNHNNPDWQQEKPLVMLAASDIDRAYAYICRKAQVLSEPHRFDGMAYFNFYDPEGKAVMVCWSADGGKEYGLPVTDSPVKANIGGVFVNVKNMEKAASWYCELLGVPLDEESVKQSVYSVPVTRGASLLLDDNRYRNHEAFEILFMFDTDDIDSAYDFAADQGMTFHGELERHGEISFFVLKDPDGNLIMVCQGR</sequence>
<evidence type="ECO:0000259" key="1">
    <source>
        <dbReference type="PROSITE" id="PS51819"/>
    </source>
</evidence>
<dbReference type="KEGG" id="cheb:HH215_31300"/>
<keyword evidence="3" id="KW-1185">Reference proteome</keyword>